<comment type="subcellular location">
    <subcellularLocation>
        <location evidence="6">Cytoplasm</location>
    </subcellularLocation>
</comment>
<dbReference type="HAMAP" id="MF_00074">
    <property type="entry name" value="16SrRNA_methyltr_G"/>
    <property type="match status" value="1"/>
</dbReference>
<dbReference type="Proteomes" id="UP000054075">
    <property type="component" value="Unassembled WGS sequence"/>
</dbReference>
<dbReference type="SUPFAM" id="SSF53335">
    <property type="entry name" value="S-adenosyl-L-methionine-dependent methyltransferases"/>
    <property type="match status" value="1"/>
</dbReference>
<comment type="function">
    <text evidence="6">Specifically methylates the N7 position of guanine in position 527 of 16S rRNA.</text>
</comment>
<evidence type="ECO:0000256" key="5">
    <source>
        <dbReference type="ARBA" id="ARBA00022691"/>
    </source>
</evidence>
<dbReference type="InterPro" id="IPR003682">
    <property type="entry name" value="rRNA_ssu_MeTfrase_G"/>
</dbReference>
<dbReference type="InterPro" id="IPR029063">
    <property type="entry name" value="SAM-dependent_MTases_sf"/>
</dbReference>
<dbReference type="Gene3D" id="3.40.50.150">
    <property type="entry name" value="Vaccinia Virus protein VP39"/>
    <property type="match status" value="1"/>
</dbReference>
<evidence type="ECO:0000256" key="1">
    <source>
        <dbReference type="ARBA" id="ARBA00022490"/>
    </source>
</evidence>
<feature type="binding site" evidence="6">
    <location>
        <position position="145"/>
    </location>
    <ligand>
        <name>S-adenosyl-L-methionine</name>
        <dbReference type="ChEBI" id="CHEBI:59789"/>
    </ligand>
</feature>
<evidence type="ECO:0000256" key="3">
    <source>
        <dbReference type="ARBA" id="ARBA00022603"/>
    </source>
</evidence>
<dbReference type="OrthoDB" id="9808773at2"/>
<feature type="binding site" evidence="6">
    <location>
        <position position="84"/>
    </location>
    <ligand>
        <name>S-adenosyl-L-methionine</name>
        <dbReference type="ChEBI" id="CHEBI:59789"/>
    </ligand>
</feature>
<protein>
    <recommendedName>
        <fullName evidence="6">Ribosomal RNA small subunit methyltransferase G</fullName>
        <ecNumber evidence="6">2.1.1.170</ecNumber>
    </recommendedName>
    <alternativeName>
        <fullName evidence="6">16S rRNA 7-methylguanosine methyltransferase</fullName>
        <shortName evidence="6">16S rRNA m7G methyltransferase</shortName>
    </alternativeName>
</protein>
<keyword evidence="2 6" id="KW-0698">rRNA processing</keyword>
<dbReference type="PANTHER" id="PTHR31760">
    <property type="entry name" value="S-ADENOSYL-L-METHIONINE-DEPENDENT METHYLTRANSFERASES SUPERFAMILY PROTEIN"/>
    <property type="match status" value="1"/>
</dbReference>
<keyword evidence="5 6" id="KW-0949">S-adenosyl-L-methionine</keyword>
<dbReference type="EC" id="2.1.1.170" evidence="6"/>
<comment type="similarity">
    <text evidence="6">Belongs to the methyltransferase superfamily. RNA methyltransferase RsmG family.</text>
</comment>
<sequence length="214" mass="24530">MIDFKSLHTQLLKLLSGNRFEVSKKTSQQLVDYVLLLHKWNQIHNLTSIRNPLQMLSKHIMDSLAISPYLRGPHILDVGTGAGLPGLPLALTHPHYHFTLLDSNGKKTRFLTYILQTLMISNVDIISLRVEKYDVKKCFNSIVSRAFSQLNNFLHKTQHLCCKDGVFLAMKGRYPIEEINNLDNQFQLIDTPALRITGLDEKRHLLIIGFNRSL</sequence>
<evidence type="ECO:0000256" key="4">
    <source>
        <dbReference type="ARBA" id="ARBA00022679"/>
    </source>
</evidence>
<dbReference type="PANTHER" id="PTHR31760:SF0">
    <property type="entry name" value="S-ADENOSYL-L-METHIONINE-DEPENDENT METHYLTRANSFERASES SUPERFAMILY PROTEIN"/>
    <property type="match status" value="1"/>
</dbReference>
<dbReference type="Pfam" id="PF02527">
    <property type="entry name" value="GidB"/>
    <property type="match status" value="1"/>
</dbReference>
<organism evidence="7 8">
    <name type="scientific">Rickettsiella grylli</name>
    <dbReference type="NCBI Taxonomy" id="59196"/>
    <lineage>
        <taxon>Bacteria</taxon>
        <taxon>Pseudomonadati</taxon>
        <taxon>Pseudomonadota</taxon>
        <taxon>Gammaproteobacteria</taxon>
        <taxon>Legionellales</taxon>
        <taxon>Coxiellaceae</taxon>
        <taxon>Rickettsiella</taxon>
    </lineage>
</organism>
<accession>A8PKP1</accession>
<evidence type="ECO:0000256" key="2">
    <source>
        <dbReference type="ARBA" id="ARBA00022552"/>
    </source>
</evidence>
<dbReference type="eggNOG" id="COG0357">
    <property type="taxonomic scope" value="Bacteria"/>
</dbReference>
<dbReference type="GO" id="GO:0070043">
    <property type="term" value="F:rRNA (guanine-N7-)-methyltransferase activity"/>
    <property type="evidence" value="ECO:0007669"/>
    <property type="project" value="UniProtKB-UniRule"/>
</dbReference>
<keyword evidence="1 6" id="KW-0963">Cytoplasm</keyword>
<proteinExistence type="inferred from homology"/>
<comment type="caution">
    <text evidence="7">The sequence shown here is derived from an EMBL/GenBank/DDBJ whole genome shotgun (WGS) entry which is preliminary data.</text>
</comment>
<gene>
    <name evidence="7" type="primary">gidB</name>
    <name evidence="6" type="synonym">rsmG</name>
    <name evidence="7" type="ORF">RICGR_0223</name>
</gene>
<keyword evidence="4 6" id="KW-0808">Transferase</keyword>
<reference evidence="7" key="1">
    <citation type="submission" date="2006-04" db="EMBL/GenBank/DDBJ databases">
        <authorList>
            <person name="Seshadri R."/>
            <person name="Federici B.A."/>
        </authorList>
    </citation>
    <scope>NUCLEOTIDE SEQUENCE [LARGE SCALE GENOMIC DNA]</scope>
</reference>
<evidence type="ECO:0000313" key="8">
    <source>
        <dbReference type="Proteomes" id="UP000054075"/>
    </source>
</evidence>
<evidence type="ECO:0000313" key="7">
    <source>
        <dbReference type="EMBL" id="EDP46368.1"/>
    </source>
</evidence>
<keyword evidence="8" id="KW-1185">Reference proteome</keyword>
<dbReference type="STRING" id="59196.RICGR_0223"/>
<keyword evidence="3 6" id="KW-0489">Methyltransferase</keyword>
<dbReference type="RefSeq" id="WP_006035348.1">
    <property type="nucleotide sequence ID" value="NZ_AAQJ02000001.1"/>
</dbReference>
<dbReference type="GO" id="GO:0005829">
    <property type="term" value="C:cytosol"/>
    <property type="evidence" value="ECO:0007669"/>
    <property type="project" value="TreeGrafter"/>
</dbReference>
<dbReference type="EMBL" id="AAQJ02000001">
    <property type="protein sequence ID" value="EDP46368.1"/>
    <property type="molecule type" value="Genomic_DNA"/>
</dbReference>
<dbReference type="PIRSF" id="PIRSF003078">
    <property type="entry name" value="GidB"/>
    <property type="match status" value="1"/>
</dbReference>
<evidence type="ECO:0000256" key="6">
    <source>
        <dbReference type="HAMAP-Rule" id="MF_00074"/>
    </source>
</evidence>
<reference evidence="7" key="2">
    <citation type="submission" date="2007-10" db="EMBL/GenBank/DDBJ databases">
        <authorList>
            <person name="Myers G.S."/>
        </authorList>
    </citation>
    <scope>NUCLEOTIDE SEQUENCE [LARGE SCALE GENOMIC DNA]</scope>
</reference>
<dbReference type="AlphaFoldDB" id="A8PKP1"/>
<feature type="binding site" evidence="6">
    <location>
        <position position="79"/>
    </location>
    <ligand>
        <name>S-adenosyl-L-methionine</name>
        <dbReference type="ChEBI" id="CHEBI:59789"/>
    </ligand>
</feature>
<name>A8PKP1_9COXI</name>
<comment type="catalytic activity">
    <reaction evidence="6">
        <text>guanosine(527) in 16S rRNA + S-adenosyl-L-methionine = N(7)-methylguanosine(527) in 16S rRNA + S-adenosyl-L-homocysteine</text>
        <dbReference type="Rhea" id="RHEA:42732"/>
        <dbReference type="Rhea" id="RHEA-COMP:10209"/>
        <dbReference type="Rhea" id="RHEA-COMP:10210"/>
        <dbReference type="ChEBI" id="CHEBI:57856"/>
        <dbReference type="ChEBI" id="CHEBI:59789"/>
        <dbReference type="ChEBI" id="CHEBI:74269"/>
        <dbReference type="ChEBI" id="CHEBI:74480"/>
        <dbReference type="EC" id="2.1.1.170"/>
    </reaction>
</comment>
<feature type="binding site" evidence="6">
    <location>
        <begin position="130"/>
        <end position="131"/>
    </location>
    <ligand>
        <name>S-adenosyl-L-methionine</name>
        <dbReference type="ChEBI" id="CHEBI:59789"/>
    </ligand>
</feature>
<dbReference type="NCBIfam" id="TIGR00138">
    <property type="entry name" value="rsmG_gidB"/>
    <property type="match status" value="1"/>
</dbReference>
<comment type="caution">
    <text evidence="6">Lacks conserved residue(s) required for the propagation of feature annotation.</text>
</comment>